<dbReference type="InterPro" id="IPR011990">
    <property type="entry name" value="TPR-like_helical_dom_sf"/>
</dbReference>
<protein>
    <submittedName>
        <fullName evidence="3">Tetratricopeptide repeat protein 25</fullName>
    </submittedName>
    <submittedName>
        <fullName evidence="1">Ttc25_1 protein</fullName>
    </submittedName>
</protein>
<accession>A0A0C9RB81</accession>
<dbReference type="PANTHER" id="PTHR21391:SF0">
    <property type="entry name" value="AT04489P-RELATED"/>
    <property type="match status" value="1"/>
</dbReference>
<dbReference type="SUPFAM" id="SSF48452">
    <property type="entry name" value="TPR-like"/>
    <property type="match status" value="1"/>
</dbReference>
<dbReference type="Proteomes" id="UP000694866">
    <property type="component" value="Unplaced"/>
</dbReference>
<dbReference type="GeneID" id="105268182"/>
<dbReference type="RefSeq" id="XP_011305820.1">
    <property type="nucleotide sequence ID" value="XM_011307518.1"/>
</dbReference>
<dbReference type="KEGG" id="fas:105268182"/>
<evidence type="ECO:0000313" key="1">
    <source>
        <dbReference type="EMBL" id="JAG75347.1"/>
    </source>
</evidence>
<accession>A0A9R1TAZ0</accession>
<sequence>MLDRLDDEALRIAAILHRQWGSRFIKIGNYGAAIDAFRRALDEGGEHLVTFIGLCIALLRSGNYIEADEISQKCCDLDPGNYAAKWLRVETLYKIGEFGNSLVHAYRGCLRRRHPFEDGVFRGREALENCIGRNTGDGVMQELIPWMRKLEERRNSLIVKLSGVEEDVIGFTEEYTKFRVNDSEYQREYRMKKFRRMLTKKYRGYLADDTLFLEGLLQNSDSDSSKMRSNQQLLALIQEYLTRSNQTTQVARIHKPLYVFRFKRCEITTPGFKRAQLNERLLRRHNIVIEVHSILMRLHQARIAKNYQLFFSYVDRAKHKLDSYRTSMFPHKSDCLRELYKMVANAYIDPRDVTGIKDATARERYLKHHLGIREAMLPRDEDLAWIPYGHSRKSKLETFRRRLALTSEPLELTWLFHELSKLHVETKSLDLARFYAKKCREWSNNAGNDSWTLNANHLLIRIEIHHHNRNEAKEAAILCYLGAKKMGLDYLADFYVKIARIVDNIDLERILGVDAIAVRENIVSKIMPTEKLKCEMDFLIQRMDVVPARRRLSIVPGCKTIDKNFKLPCKRNTIRVKPPMNPIKESQRILLRQYAPSRKIAGWMDFEDYR</sequence>
<dbReference type="AlphaFoldDB" id="A0A0C9RB81"/>
<keyword evidence="2" id="KW-1185">Reference proteome</keyword>
<name>A0A0C9RB81_9HYME</name>
<evidence type="ECO:0000313" key="3">
    <source>
        <dbReference type="RefSeq" id="XP_011305820.1"/>
    </source>
</evidence>
<reference evidence="1" key="1">
    <citation type="submission" date="2015-01" db="EMBL/GenBank/DDBJ databases">
        <title>Transcriptome Assembly of Fopius arisanus.</title>
        <authorList>
            <person name="Geib S."/>
        </authorList>
    </citation>
    <scope>NUCLEOTIDE SEQUENCE</scope>
</reference>
<gene>
    <name evidence="1" type="primary">ttc25_1</name>
    <name evidence="3" type="synonym">LOC105268182</name>
    <name evidence="1" type="ORF">g.7666</name>
</gene>
<proteinExistence type="predicted"/>
<dbReference type="PANTHER" id="PTHR21391">
    <property type="entry name" value="AT04489P-RELATED"/>
    <property type="match status" value="1"/>
</dbReference>
<dbReference type="EMBL" id="GBYB01005580">
    <property type="protein sequence ID" value="JAG75347.1"/>
    <property type="molecule type" value="Transcribed_RNA"/>
</dbReference>
<reference evidence="3" key="2">
    <citation type="submission" date="2025-04" db="UniProtKB">
        <authorList>
            <consortium name="RefSeq"/>
        </authorList>
    </citation>
    <scope>IDENTIFICATION</scope>
    <source>
        <strain evidence="3">USDA-PBARC FA_bdor</strain>
        <tissue evidence="3">Whole organism</tissue>
    </source>
</reference>
<dbReference type="OrthoDB" id="10268002at2759"/>
<organism evidence="1">
    <name type="scientific">Fopius arisanus</name>
    <dbReference type="NCBI Taxonomy" id="64838"/>
    <lineage>
        <taxon>Eukaryota</taxon>
        <taxon>Metazoa</taxon>
        <taxon>Ecdysozoa</taxon>
        <taxon>Arthropoda</taxon>
        <taxon>Hexapoda</taxon>
        <taxon>Insecta</taxon>
        <taxon>Pterygota</taxon>
        <taxon>Neoptera</taxon>
        <taxon>Endopterygota</taxon>
        <taxon>Hymenoptera</taxon>
        <taxon>Apocrita</taxon>
        <taxon>Ichneumonoidea</taxon>
        <taxon>Braconidae</taxon>
        <taxon>Opiinae</taxon>
        <taxon>Fopius</taxon>
    </lineage>
</organism>
<dbReference type="Gene3D" id="1.25.40.10">
    <property type="entry name" value="Tetratricopeptide repeat domain"/>
    <property type="match status" value="1"/>
</dbReference>
<evidence type="ECO:0000313" key="2">
    <source>
        <dbReference type="Proteomes" id="UP000694866"/>
    </source>
</evidence>